<dbReference type="AlphaFoldDB" id="A0A849BUT8"/>
<organism evidence="3 4">
    <name type="scientific">Pseudokineococcus marinus</name>
    <dbReference type="NCBI Taxonomy" id="351215"/>
    <lineage>
        <taxon>Bacteria</taxon>
        <taxon>Bacillati</taxon>
        <taxon>Actinomycetota</taxon>
        <taxon>Actinomycetes</taxon>
        <taxon>Kineosporiales</taxon>
        <taxon>Kineosporiaceae</taxon>
        <taxon>Pseudokineococcus</taxon>
    </lineage>
</organism>
<dbReference type="Pfam" id="PF04203">
    <property type="entry name" value="Sortase"/>
    <property type="match status" value="1"/>
</dbReference>
<evidence type="ECO:0000256" key="1">
    <source>
        <dbReference type="ARBA" id="ARBA00022801"/>
    </source>
</evidence>
<dbReference type="GO" id="GO:0016787">
    <property type="term" value="F:hydrolase activity"/>
    <property type="evidence" value="ECO:0007669"/>
    <property type="project" value="UniProtKB-KW"/>
</dbReference>
<proteinExistence type="predicted"/>
<dbReference type="Gene3D" id="2.40.260.10">
    <property type="entry name" value="Sortase"/>
    <property type="match status" value="1"/>
</dbReference>
<evidence type="ECO:0000313" key="4">
    <source>
        <dbReference type="Proteomes" id="UP000555552"/>
    </source>
</evidence>
<dbReference type="CDD" id="cd05829">
    <property type="entry name" value="Sortase_F"/>
    <property type="match status" value="1"/>
</dbReference>
<dbReference type="NCBIfam" id="NF033748">
    <property type="entry name" value="class_F_sortase"/>
    <property type="match status" value="1"/>
</dbReference>
<name>A0A849BUT8_9ACTN</name>
<keyword evidence="4" id="KW-1185">Reference proteome</keyword>
<evidence type="ECO:0000256" key="2">
    <source>
        <dbReference type="SAM" id="MobiDB-lite"/>
    </source>
</evidence>
<comment type="caution">
    <text evidence="3">The sequence shown here is derived from an EMBL/GenBank/DDBJ whole genome shotgun (WGS) entry which is preliminary data.</text>
</comment>
<reference evidence="3 4" key="1">
    <citation type="submission" date="2020-05" db="EMBL/GenBank/DDBJ databases">
        <title>MicrobeNet Type strains.</title>
        <authorList>
            <person name="Nicholson A.C."/>
        </authorList>
    </citation>
    <scope>NUCLEOTIDE SEQUENCE [LARGE SCALE GENOMIC DNA]</scope>
    <source>
        <strain evidence="3 4">JCM 14547</strain>
    </source>
</reference>
<dbReference type="Proteomes" id="UP000555552">
    <property type="component" value="Unassembled WGS sequence"/>
</dbReference>
<dbReference type="EMBL" id="JABEMA010000118">
    <property type="protein sequence ID" value="NNH23266.1"/>
    <property type="molecule type" value="Genomic_DNA"/>
</dbReference>
<feature type="region of interest" description="Disordered" evidence="2">
    <location>
        <begin position="1"/>
        <end position="48"/>
    </location>
</feature>
<dbReference type="InterPro" id="IPR042001">
    <property type="entry name" value="Sortase_F"/>
</dbReference>
<accession>A0A849BUT8</accession>
<dbReference type="SUPFAM" id="SSF63817">
    <property type="entry name" value="Sortase"/>
    <property type="match status" value="1"/>
</dbReference>
<evidence type="ECO:0000313" key="3">
    <source>
        <dbReference type="EMBL" id="NNH23266.1"/>
    </source>
</evidence>
<gene>
    <name evidence="3" type="ORF">HLB09_09205</name>
</gene>
<dbReference type="InterPro" id="IPR005754">
    <property type="entry name" value="Sortase"/>
</dbReference>
<protein>
    <submittedName>
        <fullName evidence="3">Class F sortase</fullName>
    </submittedName>
</protein>
<feature type="compositionally biased region" description="Pro residues" evidence="2">
    <location>
        <begin position="30"/>
        <end position="41"/>
    </location>
</feature>
<dbReference type="InterPro" id="IPR023365">
    <property type="entry name" value="Sortase_dom-sf"/>
</dbReference>
<sequence>MTDATKGDVLPTEALAPEGDIPGLVRIPAPETPAPEPPAEPEAPEVAEPVRLRVPAIGVDTDLLHLGLNDDGSLAVPPREGPDNLKASWYDGSPRAGEVGPTVLAGHIDSKAGPSVFYRLGELEPGDEVLVDRADGTTATFVVDTSERYPKDDFPTRRVYGQTPDAQVRLITCGGVFDRDSGHYQDNTVVYGHLVDG</sequence>
<keyword evidence="1" id="KW-0378">Hydrolase</keyword>